<dbReference type="InterPro" id="IPR016180">
    <property type="entry name" value="Ribosomal_uL16_dom"/>
</dbReference>
<name>A0ABY7DYQ6_MYAAR</name>
<evidence type="ECO:0000256" key="6">
    <source>
        <dbReference type="RuleBase" id="RU004413"/>
    </source>
</evidence>
<organism evidence="8 9">
    <name type="scientific">Mya arenaria</name>
    <name type="common">Soft-shell clam</name>
    <dbReference type="NCBI Taxonomy" id="6604"/>
    <lineage>
        <taxon>Eukaryota</taxon>
        <taxon>Metazoa</taxon>
        <taxon>Spiralia</taxon>
        <taxon>Lophotrochozoa</taxon>
        <taxon>Mollusca</taxon>
        <taxon>Bivalvia</taxon>
        <taxon>Autobranchia</taxon>
        <taxon>Heteroconchia</taxon>
        <taxon>Euheterodonta</taxon>
        <taxon>Imparidentia</taxon>
        <taxon>Neoheterodontei</taxon>
        <taxon>Myida</taxon>
        <taxon>Myoidea</taxon>
        <taxon>Myidae</taxon>
        <taxon>Mya</taxon>
    </lineage>
</organism>
<keyword evidence="9" id="KW-1185">Reference proteome</keyword>
<evidence type="ECO:0000313" key="9">
    <source>
        <dbReference type="Proteomes" id="UP001164746"/>
    </source>
</evidence>
<sequence>MTLSPLHHNSPLCPLKSTPHMTSSTPQLTLVSSEITSHMTLSSIPQLTLVSSEITPHVTLSPLHHNSPLNNTVSKSPINTWTAHFDHNVDVTGREEGVLYIASVHSFSKYSPQCAIHFLCLSTNLLKIPKYQVRSYDRTMERTAMLLNTLMCKDPTMDTNVEMPERRRLVVAQKQPLPMAPMDPFPKMQKMLNLMRGPELVHNTLVYGEFGVQALEGGRLRFEHFESCRMQVVRKMNEKKAFAIYRVLSPWQAVTKKPLGHRMGSGKGNIHHWETPVKPDRMIFEIGGKIEFEEVEDILTVMAHYMPFKARVVTRKMLAKENEEKKVLEEKNKNPFSWKYCAENNMLGIKQFVSPHQLKWDGKYR</sequence>
<evidence type="ECO:0000256" key="4">
    <source>
        <dbReference type="ARBA" id="ARBA00035302"/>
    </source>
</evidence>
<dbReference type="PANTHER" id="PTHR12220:SF13">
    <property type="entry name" value="LARGE RIBOSOMAL SUBUNIT PROTEIN UL16M"/>
    <property type="match status" value="1"/>
</dbReference>
<dbReference type="Gene3D" id="3.90.1170.10">
    <property type="entry name" value="Ribosomal protein L10e/L16"/>
    <property type="match status" value="1"/>
</dbReference>
<gene>
    <name evidence="8" type="ORF">MAR_008295</name>
</gene>
<dbReference type="PRINTS" id="PR00060">
    <property type="entry name" value="RIBOSOMALL16"/>
</dbReference>
<dbReference type="PROSITE" id="PS00701">
    <property type="entry name" value="RIBOSOMAL_L16_2"/>
    <property type="match status" value="1"/>
</dbReference>
<dbReference type="CDD" id="cd01433">
    <property type="entry name" value="Ribosomal_L16_L10e"/>
    <property type="match status" value="1"/>
</dbReference>
<dbReference type="EMBL" id="CP111015">
    <property type="protein sequence ID" value="WAR01737.1"/>
    <property type="molecule type" value="Genomic_DNA"/>
</dbReference>
<dbReference type="InterPro" id="IPR020798">
    <property type="entry name" value="Ribosomal_uL16_CS"/>
</dbReference>
<dbReference type="Pfam" id="PF00252">
    <property type="entry name" value="Ribosomal_L16"/>
    <property type="match status" value="1"/>
</dbReference>
<evidence type="ECO:0000256" key="3">
    <source>
        <dbReference type="ARBA" id="ARBA00023274"/>
    </source>
</evidence>
<dbReference type="SUPFAM" id="SSF54686">
    <property type="entry name" value="Ribosomal protein L16p/L10e"/>
    <property type="match status" value="1"/>
</dbReference>
<keyword evidence="3 6" id="KW-0687">Ribonucleoprotein</keyword>
<protein>
    <recommendedName>
        <fullName evidence="4">Large ribosomal subunit protein uL16m</fullName>
    </recommendedName>
    <alternativeName>
        <fullName evidence="5">39S ribosomal protein L16, mitochondrial</fullName>
    </alternativeName>
</protein>
<dbReference type="InterPro" id="IPR000114">
    <property type="entry name" value="Ribosomal_uL16_bact-type"/>
</dbReference>
<feature type="region of interest" description="Disordered" evidence="7">
    <location>
        <begin position="1"/>
        <end position="24"/>
    </location>
</feature>
<dbReference type="InterPro" id="IPR036920">
    <property type="entry name" value="Ribosomal_uL16_sf"/>
</dbReference>
<dbReference type="Proteomes" id="UP001164746">
    <property type="component" value="Chromosome 4"/>
</dbReference>
<evidence type="ECO:0000256" key="1">
    <source>
        <dbReference type="ARBA" id="ARBA00008931"/>
    </source>
</evidence>
<comment type="similarity">
    <text evidence="1 6">Belongs to the universal ribosomal protein uL16 family.</text>
</comment>
<dbReference type="PANTHER" id="PTHR12220">
    <property type="entry name" value="50S/60S RIBOSOMAL PROTEIN L16"/>
    <property type="match status" value="1"/>
</dbReference>
<evidence type="ECO:0000256" key="2">
    <source>
        <dbReference type="ARBA" id="ARBA00022980"/>
    </source>
</evidence>
<evidence type="ECO:0000256" key="5">
    <source>
        <dbReference type="ARBA" id="ARBA00035440"/>
    </source>
</evidence>
<dbReference type="InterPro" id="IPR047873">
    <property type="entry name" value="Ribosomal_uL16"/>
</dbReference>
<evidence type="ECO:0000313" key="8">
    <source>
        <dbReference type="EMBL" id="WAR01737.1"/>
    </source>
</evidence>
<reference evidence="8" key="1">
    <citation type="submission" date="2022-11" db="EMBL/GenBank/DDBJ databases">
        <title>Centuries of genome instability and evolution in soft-shell clam transmissible cancer (bioRxiv).</title>
        <authorList>
            <person name="Hart S.F.M."/>
            <person name="Yonemitsu M.A."/>
            <person name="Giersch R.M."/>
            <person name="Beal B.F."/>
            <person name="Arriagada G."/>
            <person name="Davis B.W."/>
            <person name="Ostrander E.A."/>
            <person name="Goff S.P."/>
            <person name="Metzger M.J."/>
        </authorList>
    </citation>
    <scope>NUCLEOTIDE SEQUENCE</scope>
    <source>
        <strain evidence="8">MELC-2E11</strain>
        <tissue evidence="8">Siphon/mantle</tissue>
    </source>
</reference>
<accession>A0ABY7DYQ6</accession>
<keyword evidence="2 6" id="KW-0689">Ribosomal protein</keyword>
<proteinExistence type="inferred from homology"/>
<evidence type="ECO:0000256" key="7">
    <source>
        <dbReference type="SAM" id="MobiDB-lite"/>
    </source>
</evidence>